<dbReference type="PRINTS" id="PR00080">
    <property type="entry name" value="SDRFAMILY"/>
</dbReference>
<protein>
    <submittedName>
        <fullName evidence="2">Short-chain dehydrogenase/reductase SDR</fullName>
    </submittedName>
</protein>
<dbReference type="RefSeq" id="WP_007414868.1">
    <property type="nucleotide sequence ID" value="NZ_ABOX02000012.1"/>
</dbReference>
<dbReference type="Gene3D" id="3.40.50.720">
    <property type="entry name" value="NAD(P)-binding Rossmann-like Domain"/>
    <property type="match status" value="1"/>
</dbReference>
<dbReference type="FunFam" id="3.40.50.720:FF:000084">
    <property type="entry name" value="Short-chain dehydrogenase reductase"/>
    <property type="match status" value="1"/>
</dbReference>
<dbReference type="InterPro" id="IPR036291">
    <property type="entry name" value="NAD(P)-bd_dom_sf"/>
</dbReference>
<evidence type="ECO:0000313" key="3">
    <source>
        <dbReference type="Proteomes" id="UP000003688"/>
    </source>
</evidence>
<organism evidence="2 3">
    <name type="scientific">Pedosphaera parvula (strain Ellin514)</name>
    <dbReference type="NCBI Taxonomy" id="320771"/>
    <lineage>
        <taxon>Bacteria</taxon>
        <taxon>Pseudomonadati</taxon>
        <taxon>Verrucomicrobiota</taxon>
        <taxon>Pedosphaerae</taxon>
        <taxon>Pedosphaerales</taxon>
        <taxon>Pedosphaeraceae</taxon>
        <taxon>Pedosphaera</taxon>
    </lineage>
</organism>
<keyword evidence="3" id="KW-1185">Reference proteome</keyword>
<reference evidence="2 3" key="1">
    <citation type="journal article" date="2011" name="J. Bacteriol.">
        <title>Genome sequence of 'Pedosphaera parvula' Ellin514, an aerobic Verrucomicrobial isolate from pasture soil.</title>
        <authorList>
            <person name="Kant R."/>
            <person name="van Passel M.W."/>
            <person name="Sangwan P."/>
            <person name="Palva A."/>
            <person name="Lucas S."/>
            <person name="Copeland A."/>
            <person name="Lapidus A."/>
            <person name="Glavina Del Rio T."/>
            <person name="Dalin E."/>
            <person name="Tice H."/>
            <person name="Bruce D."/>
            <person name="Goodwin L."/>
            <person name="Pitluck S."/>
            <person name="Chertkov O."/>
            <person name="Larimer F.W."/>
            <person name="Land M.L."/>
            <person name="Hauser L."/>
            <person name="Brettin T.S."/>
            <person name="Detter J.C."/>
            <person name="Han S."/>
            <person name="de Vos W.M."/>
            <person name="Janssen P.H."/>
            <person name="Smidt H."/>
        </authorList>
    </citation>
    <scope>NUCLEOTIDE SEQUENCE [LARGE SCALE GENOMIC DNA]</scope>
    <source>
        <strain evidence="2 3">Ellin514</strain>
    </source>
</reference>
<dbReference type="PRINTS" id="PR00081">
    <property type="entry name" value="GDHRDH"/>
</dbReference>
<dbReference type="STRING" id="320771.Cflav_PD3690"/>
<dbReference type="SUPFAM" id="SSF51735">
    <property type="entry name" value="NAD(P)-binding Rossmann-fold domains"/>
    <property type="match status" value="1"/>
</dbReference>
<dbReference type="PANTHER" id="PTHR42760">
    <property type="entry name" value="SHORT-CHAIN DEHYDROGENASES/REDUCTASES FAMILY MEMBER"/>
    <property type="match status" value="1"/>
</dbReference>
<dbReference type="PANTHER" id="PTHR42760:SF132">
    <property type="entry name" value="SHORT-CHAIN DEHYDROGENASE_REDUCTASE FAMILY PROTEIN"/>
    <property type="match status" value="1"/>
</dbReference>
<dbReference type="EMBL" id="ABOX02000012">
    <property type="protein sequence ID" value="EEF60973.1"/>
    <property type="molecule type" value="Genomic_DNA"/>
</dbReference>
<dbReference type="AlphaFoldDB" id="B9XGC2"/>
<sequence>MRLKGKVAIVSGTSSGIGKSICERFAAEGAQVGMNYRLGGKLDAKGAQAAAAKMGPNVIPVEGDVSKRSDVERMIQEMVQKCGRLDIAVSNAGIEIKRPFIEVTDEEWNKVLSVNLYGAFVFTQIAARQMVKQGQGGKIIYISSVHEDIPLPEYTPYCVTKGGIRMMMRNNAIELAPHKINVNNIAPGAIATPINQSVLDDPEAMKKATSDIPLRRFGTSEEVANVALFLASDEADYVTGSTYYIDGGMTQNVTKY</sequence>
<evidence type="ECO:0000313" key="2">
    <source>
        <dbReference type="EMBL" id="EEF60973.1"/>
    </source>
</evidence>
<dbReference type="Proteomes" id="UP000003688">
    <property type="component" value="Unassembled WGS sequence"/>
</dbReference>
<proteinExistence type="inferred from homology"/>
<dbReference type="InterPro" id="IPR002347">
    <property type="entry name" value="SDR_fam"/>
</dbReference>
<accession>B9XGC2</accession>
<dbReference type="GO" id="GO:0016616">
    <property type="term" value="F:oxidoreductase activity, acting on the CH-OH group of donors, NAD or NADP as acceptor"/>
    <property type="evidence" value="ECO:0007669"/>
    <property type="project" value="TreeGrafter"/>
</dbReference>
<comment type="caution">
    <text evidence="2">The sequence shown here is derived from an EMBL/GenBank/DDBJ whole genome shotgun (WGS) entry which is preliminary data.</text>
</comment>
<comment type="similarity">
    <text evidence="1">Belongs to the short-chain dehydrogenases/reductases (SDR) family.</text>
</comment>
<gene>
    <name evidence="2" type="ORF">Cflav_PD3690</name>
</gene>
<name>B9XGC2_PEDPL</name>
<evidence type="ECO:0000256" key="1">
    <source>
        <dbReference type="ARBA" id="ARBA00006484"/>
    </source>
</evidence>
<dbReference type="NCBIfam" id="NF005559">
    <property type="entry name" value="PRK07231.1"/>
    <property type="match status" value="1"/>
</dbReference>
<dbReference type="Pfam" id="PF13561">
    <property type="entry name" value="adh_short_C2"/>
    <property type="match status" value="1"/>
</dbReference>
<dbReference type="OrthoDB" id="9781121at2"/>